<dbReference type="RefSeq" id="WP_159965567.1">
    <property type="nucleotide sequence ID" value="NZ_APKE01000023.1"/>
</dbReference>
<organism evidence="2 3">
    <name type="scientific">Profundibacterium mesophilum KAUST100406-0324</name>
    <dbReference type="NCBI Taxonomy" id="1037889"/>
    <lineage>
        <taxon>Bacteria</taxon>
        <taxon>Pseudomonadati</taxon>
        <taxon>Pseudomonadota</taxon>
        <taxon>Alphaproteobacteria</taxon>
        <taxon>Rhodobacterales</taxon>
        <taxon>Roseobacteraceae</taxon>
        <taxon>Profundibacterium</taxon>
    </lineage>
</organism>
<reference evidence="2" key="1">
    <citation type="submission" date="2013-03" db="EMBL/GenBank/DDBJ databases">
        <title>Genome Sequence of the Profundibacterium mesophilum strain KAUST100406-0324T from Red Sea, a novel genus in the family Rhodobacteraceae.</title>
        <authorList>
            <person name="Essack M."/>
            <person name="Alam I."/>
            <person name="Lafi F."/>
            <person name="Alawi W."/>
            <person name="Kamanu F."/>
            <person name="Al-Suwailem A."/>
            <person name="Lee O.O."/>
            <person name="Xu Y."/>
            <person name="Bajic V."/>
            <person name="Qian P.-Y."/>
            <person name="Archer J."/>
        </authorList>
    </citation>
    <scope>NUCLEOTIDE SEQUENCE</scope>
    <source>
        <strain evidence="2">KAUST100406-0324</strain>
    </source>
</reference>
<dbReference type="Proteomes" id="UP000698242">
    <property type="component" value="Unassembled WGS sequence"/>
</dbReference>
<keyword evidence="1" id="KW-1133">Transmembrane helix</keyword>
<protein>
    <submittedName>
        <fullName evidence="2">Uncharacterized protein</fullName>
    </submittedName>
</protein>
<keyword evidence="1" id="KW-0472">Membrane</keyword>
<accession>A0A921TCX7</accession>
<proteinExistence type="predicted"/>
<dbReference type="AlphaFoldDB" id="A0A921TCX7"/>
<keyword evidence="3" id="KW-1185">Reference proteome</keyword>
<dbReference type="OrthoDB" id="7876416at2"/>
<evidence type="ECO:0000313" key="3">
    <source>
        <dbReference type="Proteomes" id="UP000698242"/>
    </source>
</evidence>
<keyword evidence="1" id="KW-0812">Transmembrane</keyword>
<sequence>MGGNGIVGLAAEYGPWVMLVFYLLYRDMQKDEVARAALERNTRVLSELNLLLRERLPRG</sequence>
<evidence type="ECO:0000256" key="1">
    <source>
        <dbReference type="SAM" id="Phobius"/>
    </source>
</evidence>
<comment type="caution">
    <text evidence="2">The sequence shown here is derived from an EMBL/GenBank/DDBJ whole genome shotgun (WGS) entry which is preliminary data.</text>
</comment>
<gene>
    <name evidence="2" type="ORF">PMES_02011</name>
</gene>
<evidence type="ECO:0000313" key="2">
    <source>
        <dbReference type="EMBL" id="KAF0675676.1"/>
    </source>
</evidence>
<feature type="transmembrane region" description="Helical" evidence="1">
    <location>
        <begin position="6"/>
        <end position="25"/>
    </location>
</feature>
<dbReference type="EMBL" id="APKE01000023">
    <property type="protein sequence ID" value="KAF0675676.1"/>
    <property type="molecule type" value="Genomic_DNA"/>
</dbReference>
<name>A0A921TCX7_9RHOB</name>